<feature type="chain" id="PRO_5004162792" evidence="2">
    <location>
        <begin position="25"/>
        <end position="227"/>
    </location>
</feature>
<dbReference type="InParanoid" id="Q01WE3"/>
<name>Q01WE3_SOLUE</name>
<feature type="signal peptide" evidence="2">
    <location>
        <begin position="1"/>
        <end position="24"/>
    </location>
</feature>
<dbReference type="KEGG" id="sus:Acid_5067"/>
<sequence length="227" mass="24701" precursor="true">MFSQPTLSRRSLLFLAGSACWAFAGKEFWDAKEPGDWTSDDIAKLLTKSPWAKPTSAESVKTQKNSAPNSSIPNTMPGARNPRNPAGMGRNRNPSAKTVTTYKGTVVWESAAPVRAALKTKLPDGFEGSYVLGMSGVPLAKSESKTGLERVRQLTTLHTKAQPAPLEAATIQLDNSNGTVYLFGFSREALSIAKDEKEVVFTTHMGKLTFTAKFNPKDMLYRSELAL</sequence>
<keyword evidence="2" id="KW-0732">Signal</keyword>
<evidence type="ECO:0000313" key="3">
    <source>
        <dbReference type="EMBL" id="ABJ86022.1"/>
    </source>
</evidence>
<dbReference type="AlphaFoldDB" id="Q01WE3"/>
<feature type="compositionally biased region" description="Polar residues" evidence="1">
    <location>
        <begin position="56"/>
        <end position="74"/>
    </location>
</feature>
<feature type="region of interest" description="Disordered" evidence="1">
    <location>
        <begin position="53"/>
        <end position="96"/>
    </location>
</feature>
<evidence type="ECO:0000256" key="2">
    <source>
        <dbReference type="SAM" id="SignalP"/>
    </source>
</evidence>
<protein>
    <submittedName>
        <fullName evidence="3">Uncharacterized protein</fullName>
    </submittedName>
</protein>
<dbReference type="EMBL" id="CP000473">
    <property type="protein sequence ID" value="ABJ86022.1"/>
    <property type="molecule type" value="Genomic_DNA"/>
</dbReference>
<dbReference type="HOGENOM" id="CLU_1022707_0_0_0"/>
<dbReference type="eggNOG" id="ENOG50349HD">
    <property type="taxonomic scope" value="Bacteria"/>
</dbReference>
<gene>
    <name evidence="3" type="ordered locus">Acid_5067</name>
</gene>
<organism evidence="3">
    <name type="scientific">Solibacter usitatus (strain Ellin6076)</name>
    <dbReference type="NCBI Taxonomy" id="234267"/>
    <lineage>
        <taxon>Bacteria</taxon>
        <taxon>Pseudomonadati</taxon>
        <taxon>Acidobacteriota</taxon>
        <taxon>Terriglobia</taxon>
        <taxon>Bryobacterales</taxon>
        <taxon>Solibacteraceae</taxon>
        <taxon>Candidatus Solibacter</taxon>
    </lineage>
</organism>
<evidence type="ECO:0000256" key="1">
    <source>
        <dbReference type="SAM" id="MobiDB-lite"/>
    </source>
</evidence>
<proteinExistence type="predicted"/>
<dbReference type="STRING" id="234267.Acid_5067"/>
<reference evidence="3" key="1">
    <citation type="submission" date="2006-10" db="EMBL/GenBank/DDBJ databases">
        <title>Complete sequence of Solibacter usitatus Ellin6076.</title>
        <authorList>
            <consortium name="US DOE Joint Genome Institute"/>
            <person name="Copeland A."/>
            <person name="Lucas S."/>
            <person name="Lapidus A."/>
            <person name="Barry K."/>
            <person name="Detter J.C."/>
            <person name="Glavina del Rio T."/>
            <person name="Hammon N."/>
            <person name="Israni S."/>
            <person name="Dalin E."/>
            <person name="Tice H."/>
            <person name="Pitluck S."/>
            <person name="Thompson L.S."/>
            <person name="Brettin T."/>
            <person name="Bruce D."/>
            <person name="Han C."/>
            <person name="Tapia R."/>
            <person name="Gilna P."/>
            <person name="Schmutz J."/>
            <person name="Larimer F."/>
            <person name="Land M."/>
            <person name="Hauser L."/>
            <person name="Kyrpides N."/>
            <person name="Mikhailova N."/>
            <person name="Janssen P.H."/>
            <person name="Kuske C.R."/>
            <person name="Richardson P."/>
        </authorList>
    </citation>
    <scope>NUCLEOTIDE SEQUENCE</scope>
    <source>
        <strain evidence="3">Ellin6076</strain>
    </source>
</reference>
<dbReference type="OrthoDB" id="133231at2"/>
<accession>Q01WE3</accession>